<dbReference type="Pfam" id="PF03372">
    <property type="entry name" value="Exo_endo_phos"/>
    <property type="match status" value="1"/>
</dbReference>
<dbReference type="PANTHER" id="PTHR33116">
    <property type="entry name" value="REVERSE TRANSCRIPTASE ZINC-BINDING DOMAIN-CONTAINING PROTEIN-RELATED-RELATED"/>
    <property type="match status" value="1"/>
</dbReference>
<gene>
    <name evidence="3" type="primary">LOC104767537</name>
</gene>
<reference evidence="2" key="1">
    <citation type="journal article" date="2014" name="Nat. Commun.">
        <title>The emerging biofuel crop Camelina sativa retains a highly undifferentiated hexaploid genome structure.</title>
        <authorList>
            <person name="Kagale S."/>
            <person name="Koh C."/>
            <person name="Nixon J."/>
            <person name="Bollina V."/>
            <person name="Clarke W.E."/>
            <person name="Tuteja R."/>
            <person name="Spillane C."/>
            <person name="Robinson S.J."/>
            <person name="Links M.G."/>
            <person name="Clarke C."/>
            <person name="Higgins E.E."/>
            <person name="Huebert T."/>
            <person name="Sharpe A.G."/>
            <person name="Parkin I.A."/>
        </authorList>
    </citation>
    <scope>NUCLEOTIDE SEQUENCE [LARGE SCALE GENOMIC DNA]</scope>
    <source>
        <strain evidence="2">cv. DH55</strain>
    </source>
</reference>
<dbReference type="InterPro" id="IPR043502">
    <property type="entry name" value="DNA/RNA_pol_sf"/>
</dbReference>
<proteinExistence type="predicted"/>
<feature type="domain" description="Reverse transcriptase" evidence="1">
    <location>
        <begin position="462"/>
        <end position="739"/>
    </location>
</feature>
<dbReference type="Proteomes" id="UP000694864">
    <property type="component" value="Chromosome 19"/>
</dbReference>
<dbReference type="Pfam" id="PF00078">
    <property type="entry name" value="RVT_1"/>
    <property type="match status" value="1"/>
</dbReference>
<organism evidence="2 3">
    <name type="scientific">Camelina sativa</name>
    <name type="common">False flax</name>
    <name type="synonym">Myagrum sativum</name>
    <dbReference type="NCBI Taxonomy" id="90675"/>
    <lineage>
        <taxon>Eukaryota</taxon>
        <taxon>Viridiplantae</taxon>
        <taxon>Streptophyta</taxon>
        <taxon>Embryophyta</taxon>
        <taxon>Tracheophyta</taxon>
        <taxon>Spermatophyta</taxon>
        <taxon>Magnoliopsida</taxon>
        <taxon>eudicotyledons</taxon>
        <taxon>Gunneridae</taxon>
        <taxon>Pentapetalae</taxon>
        <taxon>rosids</taxon>
        <taxon>malvids</taxon>
        <taxon>Brassicales</taxon>
        <taxon>Brassicaceae</taxon>
        <taxon>Camelineae</taxon>
        <taxon>Camelina</taxon>
    </lineage>
</organism>
<keyword evidence="2" id="KW-1185">Reference proteome</keyword>
<evidence type="ECO:0000259" key="1">
    <source>
        <dbReference type="PROSITE" id="PS50878"/>
    </source>
</evidence>
<protein>
    <submittedName>
        <fullName evidence="3">Uncharacterized protein LOC104767537</fullName>
    </submittedName>
</protein>
<dbReference type="PANTHER" id="PTHR33116:SF80">
    <property type="entry name" value="REVERSE TRANSCRIPTASE ZINC-BINDING DOMAIN-CONTAINING PROTEIN"/>
    <property type="match status" value="1"/>
</dbReference>
<reference evidence="3" key="2">
    <citation type="submission" date="2025-08" db="UniProtKB">
        <authorList>
            <consortium name="RefSeq"/>
        </authorList>
    </citation>
    <scope>IDENTIFICATION</scope>
    <source>
        <tissue evidence="3">Leaf</tissue>
    </source>
</reference>
<accession>A0ABM0XRJ1</accession>
<dbReference type="GeneID" id="104767537"/>
<name>A0ABM0XRJ1_CAMSA</name>
<dbReference type="RefSeq" id="XP_010489852.1">
    <property type="nucleotide sequence ID" value="XM_010491550.1"/>
</dbReference>
<dbReference type="SUPFAM" id="SSF56219">
    <property type="entry name" value="DNase I-like"/>
    <property type="match status" value="1"/>
</dbReference>
<dbReference type="InterPro" id="IPR005135">
    <property type="entry name" value="Endo/exonuclease/phosphatase"/>
</dbReference>
<dbReference type="CDD" id="cd01650">
    <property type="entry name" value="RT_nLTR_like"/>
    <property type="match status" value="1"/>
</dbReference>
<dbReference type="PROSITE" id="PS50878">
    <property type="entry name" value="RT_POL"/>
    <property type="match status" value="1"/>
</dbReference>
<evidence type="ECO:0000313" key="3">
    <source>
        <dbReference type="RefSeq" id="XP_010489852.1"/>
    </source>
</evidence>
<dbReference type="SUPFAM" id="SSF56672">
    <property type="entry name" value="DNA/RNA polymerases"/>
    <property type="match status" value="1"/>
</dbReference>
<dbReference type="Gene3D" id="3.60.10.10">
    <property type="entry name" value="Endonuclease/exonuclease/phosphatase"/>
    <property type="match status" value="1"/>
</dbReference>
<dbReference type="InterPro" id="IPR000477">
    <property type="entry name" value="RT_dom"/>
</dbReference>
<sequence>MEAGESSKNPGKDVVTELSKTSFELDAQKYQSSGVEEDSSDVLSSDSAEFADPRKEDFSDFKVVLSRSHRSGFKKWLKVNKPIFGGLIETHVKQPKNQKFINELLPGWFFEDNYGFSDLGKIWVLWHPSVKVVVLAKSLQMITCEVLLPDAHQWIVVSVVYAANEVDTRVHLWEDLKQLSASPIIGNRAWLVLGDFNQTLHPTDHFDPVTLNVDRRTRDFRECLLDAELSDLRYQGSKFTWWNKSKTRPVAKKLDRVLANESWSLCFPSSYDVFGAPDFSDHAVCGVIPSSTGEKIKRPFKFFNFFLQNTDFIQEIGMHWLSLNVTGSAMYRVSKKLKILKKKLEAQRKWSILAKAEESFLCQRSRVTWMREGDGNMAYFHRMVEKKTLQCLCRAIWSSFCPINAHKIRSLIWRNLFQTKRSKQLFSRSLEIRQVAQTAILRNFFVGCWNYIGAEVTEAVAEFFQSGRLLEQGNATSLILIPKITNATQPSDFRPISCLNTVYKVIAKLLATRLQSLLVHVISSSQSAFLLGRLLAENVLLATEIVHVYNKSNIDPSAMLKVDLRKAFDSVRWDFILSVMKAIASPDKFINWIHQCIATPSFSVSVNGASGGFFKSSKGLRQGDPLSPYLFVLAMEVFSKLLQSRFDAGYIHYHPQTSDLSLSHLMFANDIMIFFDGGSSSLHGVVEALDDFTSWSGLKVNRDKSHLFLAGVVQYEKDTMLRYDFPIGTLPIRYLGLPLMHRKLKISEYAPLLDKISARFRSWAVKSLSHAGRVQLISSVINGTVNFWISTFLLPKGCLKRIEASALVSCGLVTSIFAKPPRSRGKVCVCLRMKVVWVLGVSQNGTKPYV</sequence>
<evidence type="ECO:0000313" key="2">
    <source>
        <dbReference type="Proteomes" id="UP000694864"/>
    </source>
</evidence>
<dbReference type="InterPro" id="IPR036691">
    <property type="entry name" value="Endo/exonu/phosph_ase_sf"/>
</dbReference>